<name>A0ABU1Q4D7_9PSEU</name>
<dbReference type="Proteomes" id="UP001268819">
    <property type="component" value="Unassembled WGS sequence"/>
</dbReference>
<sequence>MTAVGFWSYAHDDNRSAGDGILAPAQAVAAEYDLLTGEELRVFVDRDAIEWGDNWRAKIDAGLTEDNPDELIATTARTQYVDWSKLRLVAPASSEHREAAHSLAARLVEIEGRMAAVQIDNEQSSSTEDEADGLAELIAKIDALIPDWLDAVIAARTVAAQLKATDQTYDQEEVRLRRRGAPRSAITARKLRFGSEMHPVMTRYHALATTYSSRTIVLDPLVTKVLRAASGHPDDLALISDISDSVDEAMINIEANGKTEAPTAHGWYEEHSRLSRTFRELARLEKEGLKMVDEGNAIVERWAAQLEELRAKALS</sequence>
<accession>A0ABU1Q4D7</accession>
<dbReference type="RefSeq" id="WP_310311430.1">
    <property type="nucleotide sequence ID" value="NZ_BAAAXB010000001.1"/>
</dbReference>
<dbReference type="EMBL" id="JAVDSG010000001">
    <property type="protein sequence ID" value="MDR6597760.1"/>
    <property type="molecule type" value="Genomic_DNA"/>
</dbReference>
<dbReference type="InterPro" id="IPR035897">
    <property type="entry name" value="Toll_tir_struct_dom_sf"/>
</dbReference>
<dbReference type="Gene3D" id="3.40.50.10140">
    <property type="entry name" value="Toll/interleukin-1 receptor homology (TIR) domain"/>
    <property type="match status" value="1"/>
</dbReference>
<protein>
    <submittedName>
        <fullName evidence="1">Uncharacterized protein</fullName>
    </submittedName>
</protein>
<proteinExistence type="predicted"/>
<gene>
    <name evidence="1" type="ORF">J2S66_006144</name>
</gene>
<evidence type="ECO:0000313" key="2">
    <source>
        <dbReference type="Proteomes" id="UP001268819"/>
    </source>
</evidence>
<evidence type="ECO:0000313" key="1">
    <source>
        <dbReference type="EMBL" id="MDR6597760.1"/>
    </source>
</evidence>
<keyword evidence="2" id="KW-1185">Reference proteome</keyword>
<reference evidence="1 2" key="1">
    <citation type="submission" date="2023-07" db="EMBL/GenBank/DDBJ databases">
        <title>Sequencing the genomes of 1000 actinobacteria strains.</title>
        <authorList>
            <person name="Klenk H.-P."/>
        </authorList>
    </citation>
    <scope>NUCLEOTIDE SEQUENCE [LARGE SCALE GENOMIC DNA]</scope>
    <source>
        <strain evidence="1 2">DSM 43749</strain>
    </source>
</reference>
<organism evidence="1 2">
    <name type="scientific">Saccharothrix longispora</name>
    <dbReference type="NCBI Taxonomy" id="33920"/>
    <lineage>
        <taxon>Bacteria</taxon>
        <taxon>Bacillati</taxon>
        <taxon>Actinomycetota</taxon>
        <taxon>Actinomycetes</taxon>
        <taxon>Pseudonocardiales</taxon>
        <taxon>Pseudonocardiaceae</taxon>
        <taxon>Saccharothrix</taxon>
    </lineage>
</organism>
<comment type="caution">
    <text evidence="1">The sequence shown here is derived from an EMBL/GenBank/DDBJ whole genome shotgun (WGS) entry which is preliminary data.</text>
</comment>